<organism evidence="3 4">
    <name type="scientific">Ophiocordyceps australis</name>
    <dbReference type="NCBI Taxonomy" id="1399860"/>
    <lineage>
        <taxon>Eukaryota</taxon>
        <taxon>Fungi</taxon>
        <taxon>Dikarya</taxon>
        <taxon>Ascomycota</taxon>
        <taxon>Pezizomycotina</taxon>
        <taxon>Sordariomycetes</taxon>
        <taxon>Hypocreomycetidae</taxon>
        <taxon>Hypocreales</taxon>
        <taxon>Ophiocordycipitaceae</taxon>
        <taxon>Ophiocordyceps</taxon>
    </lineage>
</organism>
<dbReference type="AlphaFoldDB" id="A0A2C5YZ05"/>
<dbReference type="PROSITE" id="PS51257">
    <property type="entry name" value="PROKAR_LIPOPROTEIN"/>
    <property type="match status" value="1"/>
</dbReference>
<gene>
    <name evidence="3" type="ORF">CDD82_2090</name>
</gene>
<accession>A0A2C5YZ05</accession>
<evidence type="ECO:0000313" key="4">
    <source>
        <dbReference type="Proteomes" id="UP000224854"/>
    </source>
</evidence>
<comment type="caution">
    <text evidence="3">The sequence shown here is derived from an EMBL/GenBank/DDBJ whole genome shotgun (WGS) entry which is preliminary data.</text>
</comment>
<feature type="chain" id="PRO_5012812767" evidence="2">
    <location>
        <begin position="19"/>
        <end position="338"/>
    </location>
</feature>
<dbReference type="Proteomes" id="UP000224854">
    <property type="component" value="Unassembled WGS sequence"/>
</dbReference>
<name>A0A2C5YZ05_9HYPO</name>
<feature type="compositionally biased region" description="Basic and acidic residues" evidence="1">
    <location>
        <begin position="317"/>
        <end position="327"/>
    </location>
</feature>
<feature type="region of interest" description="Disordered" evidence="1">
    <location>
        <begin position="314"/>
        <end position="338"/>
    </location>
</feature>
<keyword evidence="2" id="KW-0732">Signal</keyword>
<sequence length="338" mass="39241">MGLKLFYLVLGLGSLVACFDIGRHSLCLPYELRNSTQLVEREYEDWGGAQLEVTNHTRVSLADALGWTQQEPWMELLVQAAELWNPQRPEIAAGFRNVSAVSMFKWQVGILSRSIHSNERCLRPLDPKMPQDRRNRQSMDFLLRPLSVGWAFSQWDSPHELVADCYQPRRHKQHDLYWPLYEQRSLRMLNWESGGPALDFLTSLRKVMDGDWKCGKYECGRFAKGSAWVPHDSYELRKNLVDTLGTRSSFCFVWNWKRLNMFKELYYIDISTPMTAQEKAALQAAAEEKQQADAQRFTHDFSKKEAEHLARFMQRVEGSKPRQKTDTTAKTGNQTVAR</sequence>
<feature type="signal peptide" evidence="2">
    <location>
        <begin position="1"/>
        <end position="18"/>
    </location>
</feature>
<proteinExistence type="predicted"/>
<reference evidence="3 4" key="1">
    <citation type="submission" date="2017-06" db="EMBL/GenBank/DDBJ databases">
        <title>Ant-infecting Ophiocordyceps genomes reveal a high diversity of potential behavioral manipulation genes and a possible major role for enterotoxins.</title>
        <authorList>
            <person name="De Bekker C."/>
            <person name="Evans H.C."/>
            <person name="Brachmann A."/>
            <person name="Hughes D.P."/>
        </authorList>
    </citation>
    <scope>NUCLEOTIDE SEQUENCE [LARGE SCALE GENOMIC DNA]</scope>
    <source>
        <strain evidence="3 4">1348a</strain>
    </source>
</reference>
<keyword evidence="4" id="KW-1185">Reference proteome</keyword>
<protein>
    <submittedName>
        <fullName evidence="3">Uncharacterized protein</fullName>
    </submittedName>
</protein>
<feature type="compositionally biased region" description="Polar residues" evidence="1">
    <location>
        <begin position="328"/>
        <end position="338"/>
    </location>
</feature>
<evidence type="ECO:0000256" key="2">
    <source>
        <dbReference type="SAM" id="SignalP"/>
    </source>
</evidence>
<dbReference type="EMBL" id="NJEU01000017">
    <property type="protein sequence ID" value="PHH83338.1"/>
    <property type="molecule type" value="Genomic_DNA"/>
</dbReference>
<evidence type="ECO:0000256" key="1">
    <source>
        <dbReference type="SAM" id="MobiDB-lite"/>
    </source>
</evidence>
<evidence type="ECO:0000313" key="3">
    <source>
        <dbReference type="EMBL" id="PHH83338.1"/>
    </source>
</evidence>
<dbReference type="OrthoDB" id="10337430at2759"/>